<dbReference type="InterPro" id="IPR036465">
    <property type="entry name" value="vWFA_dom_sf"/>
</dbReference>
<dbReference type="Gene3D" id="3.40.50.410">
    <property type="entry name" value="von Willebrand factor, type A domain"/>
    <property type="match status" value="1"/>
</dbReference>
<dbReference type="GO" id="GO:0032991">
    <property type="term" value="C:protein-containing complex"/>
    <property type="evidence" value="ECO:0007669"/>
    <property type="project" value="UniProtKB-ARBA"/>
</dbReference>
<feature type="region of interest" description="Disordered" evidence="1">
    <location>
        <begin position="381"/>
        <end position="433"/>
    </location>
</feature>
<keyword evidence="4" id="KW-1185">Reference proteome</keyword>
<proteinExistence type="predicted"/>
<accession>A0A1D2N0C6</accession>
<evidence type="ECO:0000313" key="4">
    <source>
        <dbReference type="Proteomes" id="UP000094527"/>
    </source>
</evidence>
<comment type="caution">
    <text evidence="3">The sequence shown here is derived from an EMBL/GenBank/DDBJ whole genome shotgun (WGS) entry which is preliminary data.</text>
</comment>
<keyword evidence="2" id="KW-0732">Signal</keyword>
<feature type="chain" id="PRO_5008904838" evidence="2">
    <location>
        <begin position="26"/>
        <end position="915"/>
    </location>
</feature>
<dbReference type="Proteomes" id="UP000094527">
    <property type="component" value="Unassembled WGS sequence"/>
</dbReference>
<feature type="region of interest" description="Disordered" evidence="1">
    <location>
        <begin position="158"/>
        <end position="325"/>
    </location>
</feature>
<feature type="compositionally biased region" description="Low complexity" evidence="1">
    <location>
        <begin position="300"/>
        <end position="310"/>
    </location>
</feature>
<dbReference type="OMA" id="ENTVCGQ"/>
<dbReference type="EMBL" id="LJIJ01000335">
    <property type="protein sequence ID" value="ODM98690.1"/>
    <property type="molecule type" value="Genomic_DNA"/>
</dbReference>
<protein>
    <submittedName>
        <fullName evidence="3">Uncharacterized protein</fullName>
    </submittedName>
</protein>
<name>A0A1D2N0C6_ORCCI</name>
<sequence>MRQIKIFIVGLTCIAASSLLPSTYGQFDARNTVPDTITACYLNTTAYNRFNRQPMHINNLITIIRKIEMKTDGQWDIRRIARTLVHRYTFDGMEFSSASKPELQYSQKSLELAKTLIVKNLIPIPPEEILPDYILDNDEKCALHWMLSHSMNATVRDEELNPYGSNPSYNPFPNSGTNPFNTNNNNNNNNYNPSPNNNPSVGYNYNRGKRDVGENNGLNGSSEDVGIGKAEDEEGTIVASDNENYDENSSGSDEDGLGQYDTEDSKPANDNGNATAVEDSPVLNLPHDGDVDSDVVLLPGASGSASSKSARQVSPNKPGRTRRPIETGVVYTQWGSISAGRLIAGIAAGLEPVTMSVSGGNTYTPQSSYGGSNPWSGGSGLGGNNYNNNNGGYPGSGSGYPMKSINNQPQIPPNPNAYGQQWRGQGRKKRQAQNLQPIESLYAATLAGDVGQAAILNSIFEIPYPTLPRGGFNDTVCPREYVLQEHADPSKEIFMDTSAYTYLTEAEVRGGLDGLIIGSNIRRWSPSFTLRLSDILSQYYSEEGVVIAGEQNFRSCERSSLYAQSIGTANLEEQSRSFAALYNNRTNKISDQQLSQNPNLFNRLVQESSQRMLQVLSSFSSIDRPCTRRNSAGDQNDNQKYIVPKLTVYGVIDQSATVDEIEQQKRFFGQLAHELQVSPQGSRLGVVDGNSGAVTISPNWTDTASILACRVLSIPTQVKTQDYNRVMTNLKTEIERVKNEEQRTNYTNDNGIVVLMMVQGKKLEETQRNEIKRIQNEISQQFDDVAVIATSNKYPESDFEGLDFVKLSTAQNFSDDAQSFAQSLLRSTHGSLRYVTCNAFLYSQDNEHLQFTNIWISPGDIQYFKITPNYFFSARSLMLRFTSDNGRVRVCQSRTEPFPNSQPSKVRWSWGCERI</sequence>
<reference evidence="3 4" key="1">
    <citation type="journal article" date="2016" name="Genome Biol. Evol.">
        <title>Gene Family Evolution Reflects Adaptation to Soil Environmental Stressors in the Genome of the Collembolan Orchesella cincta.</title>
        <authorList>
            <person name="Faddeeva-Vakhrusheva A."/>
            <person name="Derks M.F."/>
            <person name="Anvar S.Y."/>
            <person name="Agamennone V."/>
            <person name="Suring W."/>
            <person name="Smit S."/>
            <person name="van Straalen N.M."/>
            <person name="Roelofs D."/>
        </authorList>
    </citation>
    <scope>NUCLEOTIDE SEQUENCE [LARGE SCALE GENOMIC DNA]</scope>
    <source>
        <tissue evidence="3">Mixed pool</tissue>
    </source>
</reference>
<evidence type="ECO:0000256" key="2">
    <source>
        <dbReference type="SAM" id="SignalP"/>
    </source>
</evidence>
<feature type="signal peptide" evidence="2">
    <location>
        <begin position="1"/>
        <end position="25"/>
    </location>
</feature>
<feature type="compositionally biased region" description="Polar residues" evidence="1">
    <location>
        <begin position="239"/>
        <end position="251"/>
    </location>
</feature>
<dbReference type="AlphaFoldDB" id="A0A1D2N0C6"/>
<feature type="compositionally biased region" description="Low complexity" evidence="1">
    <location>
        <begin position="171"/>
        <end position="206"/>
    </location>
</feature>
<gene>
    <name evidence="3" type="ORF">Ocin01_07998</name>
</gene>
<feature type="compositionally biased region" description="Low complexity" evidence="1">
    <location>
        <begin position="399"/>
        <end position="409"/>
    </location>
</feature>
<evidence type="ECO:0000313" key="3">
    <source>
        <dbReference type="EMBL" id="ODM98690.1"/>
    </source>
</evidence>
<organism evidence="3 4">
    <name type="scientific">Orchesella cincta</name>
    <name type="common">Springtail</name>
    <name type="synonym">Podura cincta</name>
    <dbReference type="NCBI Taxonomy" id="48709"/>
    <lineage>
        <taxon>Eukaryota</taxon>
        <taxon>Metazoa</taxon>
        <taxon>Ecdysozoa</taxon>
        <taxon>Arthropoda</taxon>
        <taxon>Hexapoda</taxon>
        <taxon>Collembola</taxon>
        <taxon>Entomobryomorpha</taxon>
        <taxon>Entomobryoidea</taxon>
        <taxon>Orchesellidae</taxon>
        <taxon>Orchesellinae</taxon>
        <taxon>Orchesella</taxon>
    </lineage>
</organism>
<dbReference type="OrthoDB" id="10256829at2759"/>
<evidence type="ECO:0000256" key="1">
    <source>
        <dbReference type="SAM" id="MobiDB-lite"/>
    </source>
</evidence>